<reference evidence="5" key="1">
    <citation type="submission" date="2023-03" db="EMBL/GenBank/DDBJ databases">
        <authorList>
            <person name="Julca I."/>
        </authorList>
    </citation>
    <scope>NUCLEOTIDE SEQUENCE</scope>
</reference>
<keyword evidence="1" id="KW-0103">Bromodomain</keyword>
<dbReference type="InterPro" id="IPR001487">
    <property type="entry name" value="Bromodomain"/>
</dbReference>
<feature type="region of interest" description="Disordered" evidence="2">
    <location>
        <begin position="1"/>
        <end position="32"/>
    </location>
</feature>
<feature type="compositionally biased region" description="Low complexity" evidence="2">
    <location>
        <begin position="489"/>
        <end position="509"/>
    </location>
</feature>
<keyword evidence="6" id="KW-1185">Reference proteome</keyword>
<evidence type="ECO:0000256" key="2">
    <source>
        <dbReference type="SAM" id="MobiDB-lite"/>
    </source>
</evidence>
<feature type="compositionally biased region" description="Polar residues" evidence="2">
    <location>
        <begin position="663"/>
        <end position="685"/>
    </location>
</feature>
<organism evidence="5 6">
    <name type="scientific">Oldenlandia corymbosa var. corymbosa</name>
    <dbReference type="NCBI Taxonomy" id="529605"/>
    <lineage>
        <taxon>Eukaryota</taxon>
        <taxon>Viridiplantae</taxon>
        <taxon>Streptophyta</taxon>
        <taxon>Embryophyta</taxon>
        <taxon>Tracheophyta</taxon>
        <taxon>Spermatophyta</taxon>
        <taxon>Magnoliopsida</taxon>
        <taxon>eudicotyledons</taxon>
        <taxon>Gunneridae</taxon>
        <taxon>Pentapetalae</taxon>
        <taxon>asterids</taxon>
        <taxon>lamiids</taxon>
        <taxon>Gentianales</taxon>
        <taxon>Rubiaceae</taxon>
        <taxon>Rubioideae</taxon>
        <taxon>Spermacoceae</taxon>
        <taxon>Hedyotis-Oldenlandia complex</taxon>
        <taxon>Oldenlandia</taxon>
    </lineage>
</organism>
<feature type="region of interest" description="Disordered" evidence="2">
    <location>
        <begin position="486"/>
        <end position="521"/>
    </location>
</feature>
<dbReference type="PROSITE" id="PS00633">
    <property type="entry name" value="BROMODOMAIN_1"/>
    <property type="match status" value="1"/>
</dbReference>
<dbReference type="Proteomes" id="UP001161247">
    <property type="component" value="Chromosome 3"/>
</dbReference>
<feature type="region of interest" description="Disordered" evidence="2">
    <location>
        <begin position="160"/>
        <end position="368"/>
    </location>
</feature>
<dbReference type="Pfam" id="PF00439">
    <property type="entry name" value="Bromodomain"/>
    <property type="match status" value="1"/>
</dbReference>
<evidence type="ECO:0000259" key="3">
    <source>
        <dbReference type="SMART" id="SM00297"/>
    </source>
</evidence>
<dbReference type="CDD" id="cd04369">
    <property type="entry name" value="Bromodomain"/>
    <property type="match status" value="1"/>
</dbReference>
<feature type="compositionally biased region" description="Basic and acidic residues" evidence="2">
    <location>
        <begin position="10"/>
        <end position="32"/>
    </location>
</feature>
<feature type="domain" description="Myb-like" evidence="4">
    <location>
        <begin position="30"/>
        <end position="88"/>
    </location>
</feature>
<dbReference type="Gene3D" id="1.20.920.10">
    <property type="entry name" value="Bromodomain-like"/>
    <property type="match status" value="1"/>
</dbReference>
<gene>
    <name evidence="5" type="ORF">OLC1_LOCUS7909</name>
</gene>
<dbReference type="Gene3D" id="1.10.10.60">
    <property type="entry name" value="Homeodomain-like"/>
    <property type="match status" value="1"/>
</dbReference>
<feature type="compositionally biased region" description="Basic and acidic residues" evidence="2">
    <location>
        <begin position="691"/>
        <end position="706"/>
    </location>
</feature>
<dbReference type="SUPFAM" id="SSF46689">
    <property type="entry name" value="Homeodomain-like"/>
    <property type="match status" value="1"/>
</dbReference>
<proteinExistence type="predicted"/>
<evidence type="ECO:0000313" key="5">
    <source>
        <dbReference type="EMBL" id="CAI9097421.1"/>
    </source>
</evidence>
<dbReference type="AlphaFoldDB" id="A0AAV1CPB4"/>
<feature type="compositionally biased region" description="Basic and acidic residues" evidence="2">
    <location>
        <begin position="352"/>
        <end position="368"/>
    </location>
</feature>
<feature type="domain" description="Bromo" evidence="3">
    <location>
        <begin position="379"/>
        <end position="487"/>
    </location>
</feature>
<dbReference type="SMART" id="SM00297">
    <property type="entry name" value="BROMO"/>
    <property type="match status" value="1"/>
</dbReference>
<dbReference type="EMBL" id="OX459120">
    <property type="protein sequence ID" value="CAI9097421.1"/>
    <property type="molecule type" value="Genomic_DNA"/>
</dbReference>
<dbReference type="SMART" id="SM00717">
    <property type="entry name" value="SANT"/>
    <property type="match status" value="1"/>
</dbReference>
<feature type="compositionally biased region" description="Polar residues" evidence="2">
    <location>
        <begin position="594"/>
        <end position="618"/>
    </location>
</feature>
<evidence type="ECO:0000256" key="1">
    <source>
        <dbReference type="ARBA" id="ARBA00023117"/>
    </source>
</evidence>
<feature type="compositionally biased region" description="Basic and acidic residues" evidence="2">
    <location>
        <begin position="317"/>
        <end position="343"/>
    </location>
</feature>
<feature type="compositionally biased region" description="Basic and acidic residues" evidence="2">
    <location>
        <begin position="553"/>
        <end position="584"/>
    </location>
</feature>
<dbReference type="InterPro" id="IPR018359">
    <property type="entry name" value="Bromodomain_CS"/>
</dbReference>
<feature type="compositionally biased region" description="Basic and acidic residues" evidence="2">
    <location>
        <begin position="220"/>
        <end position="266"/>
    </location>
</feature>
<dbReference type="PANTHER" id="PTHR37888">
    <property type="entry name" value="DNA-BINDING BROMODOMAIN-CONTAINING PROTEIN"/>
    <property type="match status" value="1"/>
</dbReference>
<dbReference type="InterPro" id="IPR036427">
    <property type="entry name" value="Bromodomain-like_sf"/>
</dbReference>
<dbReference type="InterPro" id="IPR009057">
    <property type="entry name" value="Homeodomain-like_sf"/>
</dbReference>
<feature type="region of interest" description="Disordered" evidence="2">
    <location>
        <begin position="544"/>
        <end position="774"/>
    </location>
</feature>
<feature type="compositionally biased region" description="Basic and acidic residues" evidence="2">
    <location>
        <begin position="160"/>
        <end position="180"/>
    </location>
</feature>
<feature type="compositionally biased region" description="Polar residues" evidence="2">
    <location>
        <begin position="707"/>
        <end position="716"/>
    </location>
</feature>
<protein>
    <submittedName>
        <fullName evidence="5">OLC1v1033847C1</fullName>
    </submittedName>
</protein>
<evidence type="ECO:0000259" key="4">
    <source>
        <dbReference type="SMART" id="SM00717"/>
    </source>
</evidence>
<sequence>MAKPNGIADNHIKSEHQVEMTEEKQDKGEEDSKWGTWEELLLACAVNRYGTNNWESVAAEIQKRSSIPNPLLLTPGSCRKKYLHLTRRFFTRNRLLVGDNKSDCSDGAGAGAGSGDVDGDIVATDKSVPLLEELRKLRVAELRREVERYDLSIVSLQSKVERMKEDRERSNSEKGEKKSSDLFSKSVKADAKSDRIESEVMGDVKEEPDKSPLSVAGEPVSDKDEQSANDDRVTDRRINDENAGREGNMEEGAKESDRTGEGKETEPAGVEKPVREEDSCYGSSDSVEKEDPELVQQKVKIEPESVSDSPELVESVAESKEDGGGGGGGKEEEAATTTAKEDCSDVQSSATKSREDGDSHQLPRGSCDVEKKCKSPAVKIEGSIECQPLIDFLEDLKRHKLGLVFSRRLDSQETSNYKNMIRQHIDLETVHTRVKEGAYSDSHLKFFRDLLLLVNNAMVFFGKTSTEFVAATKLRDLISSKMTQKIAAKSDSSSDKQSSLQRTSSLSLLPKKENSEQSESLLLKPKLGGPLIFCRKRSSIAAKASGTASSSGSDKKKEQTTSKLGEEKGVPDSKQLFKTEEPRITKKRSRDRFSSVTINNVKKNGKNAVTGNNPSSKQISEKSQVKGAGSSLQQLELPKSENKSKNSNTDPKKRSAATFLNRMKQSSSSKNNGASLDAIKSSSLTKGGGSEPKKNETGKSSGKKEQASSTRVTSEAKSTKEKGTASSPVKKSLGRPPKKGGPATPPPVTGKRNRGDGKESESVATNHKRKRSRK</sequence>
<feature type="compositionally biased region" description="Basic and acidic residues" evidence="2">
    <location>
        <begin position="187"/>
        <end position="210"/>
    </location>
</feature>
<evidence type="ECO:0000313" key="6">
    <source>
        <dbReference type="Proteomes" id="UP001161247"/>
    </source>
</evidence>
<dbReference type="Pfam" id="PF00249">
    <property type="entry name" value="Myb_DNA-binding"/>
    <property type="match status" value="1"/>
</dbReference>
<dbReference type="SUPFAM" id="SSF47370">
    <property type="entry name" value="Bromodomain"/>
    <property type="match status" value="1"/>
</dbReference>
<dbReference type="CDD" id="cd00167">
    <property type="entry name" value="SANT"/>
    <property type="match status" value="1"/>
</dbReference>
<dbReference type="PANTHER" id="PTHR37888:SF11">
    <property type="entry name" value="DNA-BINDING BROMODOMAIN-CONTAINING PROTEIN"/>
    <property type="match status" value="1"/>
</dbReference>
<name>A0AAV1CPB4_OLDCO</name>
<dbReference type="InterPro" id="IPR001005">
    <property type="entry name" value="SANT/Myb"/>
</dbReference>
<accession>A0AAV1CPB4</accession>